<organism evidence="2">
    <name type="scientific">marine metagenome</name>
    <dbReference type="NCBI Taxonomy" id="408172"/>
    <lineage>
        <taxon>unclassified sequences</taxon>
        <taxon>metagenomes</taxon>
        <taxon>ecological metagenomes</taxon>
    </lineage>
</organism>
<keyword evidence="1" id="KW-1133">Transmembrane helix</keyword>
<proteinExistence type="predicted"/>
<evidence type="ECO:0000313" key="2">
    <source>
        <dbReference type="EMBL" id="SVC34795.1"/>
    </source>
</evidence>
<dbReference type="AlphaFoldDB" id="A0A382LFZ9"/>
<reference evidence="2" key="1">
    <citation type="submission" date="2018-05" db="EMBL/GenBank/DDBJ databases">
        <authorList>
            <person name="Lanie J.A."/>
            <person name="Ng W.-L."/>
            <person name="Kazmierczak K.M."/>
            <person name="Andrzejewski T.M."/>
            <person name="Davidsen T.M."/>
            <person name="Wayne K.J."/>
            <person name="Tettelin H."/>
            <person name="Glass J.I."/>
            <person name="Rusch D."/>
            <person name="Podicherti R."/>
            <person name="Tsui H.-C.T."/>
            <person name="Winkler M.E."/>
        </authorList>
    </citation>
    <scope>NUCLEOTIDE SEQUENCE</scope>
</reference>
<feature type="transmembrane region" description="Helical" evidence="1">
    <location>
        <begin position="43"/>
        <end position="59"/>
    </location>
</feature>
<protein>
    <submittedName>
        <fullName evidence="2">Uncharacterized protein</fullName>
    </submittedName>
</protein>
<keyword evidence="1" id="KW-0472">Membrane</keyword>
<name>A0A382LFZ9_9ZZZZ</name>
<keyword evidence="1" id="KW-0812">Transmembrane</keyword>
<feature type="transmembrane region" description="Helical" evidence="1">
    <location>
        <begin position="12"/>
        <end position="31"/>
    </location>
</feature>
<sequence>MTYTEKPRLTFFQMILPVLFLGVLIVFGMVIRPKIWGQPPFPLEIVFLLAAVFAIAEFML</sequence>
<accession>A0A382LFZ9</accession>
<gene>
    <name evidence="2" type="ORF">METZ01_LOCUS287649</name>
</gene>
<feature type="non-terminal residue" evidence="2">
    <location>
        <position position="60"/>
    </location>
</feature>
<dbReference type="EMBL" id="UINC01086387">
    <property type="protein sequence ID" value="SVC34795.1"/>
    <property type="molecule type" value="Genomic_DNA"/>
</dbReference>
<evidence type="ECO:0000256" key="1">
    <source>
        <dbReference type="SAM" id="Phobius"/>
    </source>
</evidence>